<proteinExistence type="predicted"/>
<dbReference type="OrthoDB" id="3236156at2759"/>
<gene>
    <name evidence="1" type="ORF">M422DRAFT_48477</name>
</gene>
<name>A0A0C9UFI1_SPHS4</name>
<sequence length="203" mass="22128">MTGVSLAQFDPVKSNTREGLAAKEELYGASSRVAVPILIPWSETPGNLRVGDYDGTSSTQLLPDFMAIHYDAWTDRQRGIREEIFTNLLIQIPAIVLEALDSITGKETSQVTYEGGVAISEKLMCATGVTYSGDGTTHKNINIKARHAYAIKGEDRYRLFLGVESTASHSSEAQVAGFKHCVADICATWMTSPRGISQIMLQI</sequence>
<dbReference type="EMBL" id="KN837134">
    <property type="protein sequence ID" value="KIJ41778.1"/>
    <property type="molecule type" value="Genomic_DNA"/>
</dbReference>
<organism evidence="1 2">
    <name type="scientific">Sphaerobolus stellatus (strain SS14)</name>
    <dbReference type="NCBI Taxonomy" id="990650"/>
    <lineage>
        <taxon>Eukaryota</taxon>
        <taxon>Fungi</taxon>
        <taxon>Dikarya</taxon>
        <taxon>Basidiomycota</taxon>
        <taxon>Agaricomycotina</taxon>
        <taxon>Agaricomycetes</taxon>
        <taxon>Phallomycetidae</taxon>
        <taxon>Geastrales</taxon>
        <taxon>Sphaerobolaceae</taxon>
        <taxon>Sphaerobolus</taxon>
    </lineage>
</organism>
<protein>
    <submittedName>
        <fullName evidence="1">Uncharacterized protein</fullName>
    </submittedName>
</protein>
<reference evidence="1 2" key="1">
    <citation type="submission" date="2014-06" db="EMBL/GenBank/DDBJ databases">
        <title>Evolutionary Origins and Diversification of the Mycorrhizal Mutualists.</title>
        <authorList>
            <consortium name="DOE Joint Genome Institute"/>
            <consortium name="Mycorrhizal Genomics Consortium"/>
            <person name="Kohler A."/>
            <person name="Kuo A."/>
            <person name="Nagy L.G."/>
            <person name="Floudas D."/>
            <person name="Copeland A."/>
            <person name="Barry K.W."/>
            <person name="Cichocki N."/>
            <person name="Veneault-Fourrey C."/>
            <person name="LaButti K."/>
            <person name="Lindquist E.A."/>
            <person name="Lipzen A."/>
            <person name="Lundell T."/>
            <person name="Morin E."/>
            <person name="Murat C."/>
            <person name="Riley R."/>
            <person name="Ohm R."/>
            <person name="Sun H."/>
            <person name="Tunlid A."/>
            <person name="Henrissat B."/>
            <person name="Grigoriev I.V."/>
            <person name="Hibbett D.S."/>
            <person name="Martin F."/>
        </authorList>
    </citation>
    <scope>NUCLEOTIDE SEQUENCE [LARGE SCALE GENOMIC DNA]</scope>
    <source>
        <strain evidence="1 2">SS14</strain>
    </source>
</reference>
<accession>A0A0C9UFI1</accession>
<dbReference type="Proteomes" id="UP000054279">
    <property type="component" value="Unassembled WGS sequence"/>
</dbReference>
<keyword evidence="2" id="KW-1185">Reference proteome</keyword>
<evidence type="ECO:0000313" key="1">
    <source>
        <dbReference type="EMBL" id="KIJ41778.1"/>
    </source>
</evidence>
<dbReference type="AlphaFoldDB" id="A0A0C9UFI1"/>
<evidence type="ECO:0000313" key="2">
    <source>
        <dbReference type="Proteomes" id="UP000054279"/>
    </source>
</evidence>
<dbReference type="HOGENOM" id="CLU_1349665_0_0_1"/>